<dbReference type="SUPFAM" id="SSF47240">
    <property type="entry name" value="Ferritin-like"/>
    <property type="match status" value="1"/>
</dbReference>
<evidence type="ECO:0000313" key="2">
    <source>
        <dbReference type="Proteomes" id="UP000194153"/>
    </source>
</evidence>
<reference evidence="1 2" key="1">
    <citation type="submission" date="2017-04" db="EMBL/GenBank/DDBJ databases">
        <authorList>
            <consortium name="Geobacter pelophilus Genome Sequencing"/>
            <person name="Aoyagi T."/>
            <person name="Koike H."/>
            <person name="Hori T."/>
        </authorList>
    </citation>
    <scope>NUCLEOTIDE SEQUENCE [LARGE SCALE GENOMIC DNA]</scope>
    <source>
        <strain evidence="1 2">Drf2</strain>
    </source>
</reference>
<name>A0ABQ0MEN6_9BACT</name>
<evidence type="ECO:0000313" key="1">
    <source>
        <dbReference type="EMBL" id="GAW65488.1"/>
    </source>
</evidence>
<dbReference type="EMBL" id="BDQG01000001">
    <property type="protein sequence ID" value="GAW65488.1"/>
    <property type="molecule type" value="Genomic_DNA"/>
</dbReference>
<proteinExistence type="predicted"/>
<evidence type="ECO:0008006" key="3">
    <source>
        <dbReference type="Google" id="ProtNLM"/>
    </source>
</evidence>
<protein>
    <recommendedName>
        <fullName evidence="3">Ferritin-like domain-containing protein</fullName>
    </recommendedName>
</protein>
<gene>
    <name evidence="1" type="ORF">GPEL0_01r0403</name>
</gene>
<dbReference type="Proteomes" id="UP000194153">
    <property type="component" value="Unassembled WGS sequence"/>
</dbReference>
<keyword evidence="2" id="KW-1185">Reference proteome</keyword>
<comment type="caution">
    <text evidence="1">The sequence shown here is derived from an EMBL/GenBank/DDBJ whole genome shotgun (WGS) entry which is preliminary data.</text>
</comment>
<sequence length="412" mass="47719">MANSNQRRFNVSFNPFKERGIAVDKQLRNWQELNVKPYDKNEAHPYTKARIILMNGVEVEGAIFSHQFARNCNDPELKKQLALTRRVEQQQQKTINWLSPGDESPLETTIGYEQVAVDLTAFLAANVPDPYVKQVFDFGLLEDFDHLYRYANLLEMTQGVKAEKLVGKLTEITPGRPTIKEHRHPFDDVRKPMNRMAADPLTKLYTLTLVAGEQQTMNFYMNIGNTLQDQVGRGLYQEIAMIEEQHVTQYESLLDPQTPWIENALLHEYNECWLYWSFLQEETDRHVKPIWELHLGMELTHLQNLGKIAGKMGVDLDQVLPQSLPAPLQFKSQVNYVREILATQIDYNAFETEIGPPDQLPENRRYVECQDLLNAQGAPSEEVIKMNQRKNGQDYRLELAGQHPVKELRQKK</sequence>
<dbReference type="InterPro" id="IPR009078">
    <property type="entry name" value="Ferritin-like_SF"/>
</dbReference>
<reference evidence="2" key="2">
    <citation type="submission" date="2017-05" db="EMBL/GenBank/DDBJ databases">
        <title>Draft genome sequence of Geobacter pelophilus, a iron(III)-reducing bacteria.</title>
        <authorList>
            <person name="Aoyagi T."/>
            <person name="Koike H."/>
            <person name="Morita T."/>
            <person name="Sato Y."/>
            <person name="Habe H."/>
            <person name="Hori T."/>
        </authorList>
    </citation>
    <scope>NUCLEOTIDE SEQUENCE [LARGE SCALE GENOMIC DNA]</scope>
    <source>
        <strain evidence="2">Drf2</strain>
    </source>
</reference>
<organism evidence="1 2">
    <name type="scientific">Geoanaerobacter pelophilus</name>
    <dbReference type="NCBI Taxonomy" id="60036"/>
    <lineage>
        <taxon>Bacteria</taxon>
        <taxon>Pseudomonadati</taxon>
        <taxon>Thermodesulfobacteriota</taxon>
        <taxon>Desulfuromonadia</taxon>
        <taxon>Geobacterales</taxon>
        <taxon>Geobacteraceae</taxon>
        <taxon>Geoanaerobacter</taxon>
    </lineage>
</organism>
<accession>A0ABQ0MEN6</accession>